<evidence type="ECO:0000313" key="21">
    <source>
        <dbReference type="Proteomes" id="UP000325003"/>
    </source>
</evidence>
<dbReference type="GO" id="GO:0009088">
    <property type="term" value="P:threonine biosynthetic process"/>
    <property type="evidence" value="ECO:0007669"/>
    <property type="project" value="UniProtKB-UniPathway"/>
</dbReference>
<evidence type="ECO:0000256" key="7">
    <source>
        <dbReference type="ARBA" id="ARBA00016273"/>
    </source>
</evidence>
<dbReference type="SUPFAM" id="SSF55021">
    <property type="entry name" value="ACT-like"/>
    <property type="match status" value="2"/>
</dbReference>
<dbReference type="Gene3D" id="3.40.1160.10">
    <property type="entry name" value="Acetylglutamate kinase-like"/>
    <property type="match status" value="1"/>
</dbReference>
<evidence type="ECO:0000256" key="13">
    <source>
        <dbReference type="ARBA" id="ARBA00022915"/>
    </source>
</evidence>
<feature type="binding site" evidence="16">
    <location>
        <position position="74"/>
    </location>
    <ligand>
        <name>substrate</name>
    </ligand>
</feature>
<dbReference type="NCBIfam" id="NF005154">
    <property type="entry name" value="PRK06635.1-2"/>
    <property type="match status" value="1"/>
</dbReference>
<dbReference type="GO" id="GO:0009090">
    <property type="term" value="P:homoserine biosynthetic process"/>
    <property type="evidence" value="ECO:0007669"/>
    <property type="project" value="TreeGrafter"/>
</dbReference>
<dbReference type="GO" id="GO:0009089">
    <property type="term" value="P:lysine biosynthetic process via diaminopimelate"/>
    <property type="evidence" value="ECO:0007669"/>
    <property type="project" value="UniProtKB-UniPathway"/>
</dbReference>
<dbReference type="PANTHER" id="PTHR21499:SF3">
    <property type="entry name" value="ASPARTOKINASE"/>
    <property type="match status" value="1"/>
</dbReference>
<dbReference type="NCBIfam" id="NF005153">
    <property type="entry name" value="PRK06635.1-1"/>
    <property type="match status" value="1"/>
</dbReference>
<gene>
    <name evidence="20" type="ORF">F0U44_14450</name>
</gene>
<evidence type="ECO:0000256" key="9">
    <source>
        <dbReference type="ARBA" id="ARBA00022679"/>
    </source>
</evidence>
<dbReference type="NCBIfam" id="TIGR00657">
    <property type="entry name" value="asp_kinases"/>
    <property type="match status" value="1"/>
</dbReference>
<evidence type="ECO:0000256" key="6">
    <source>
        <dbReference type="ARBA" id="ARBA00013059"/>
    </source>
</evidence>
<evidence type="ECO:0000256" key="14">
    <source>
        <dbReference type="ARBA" id="ARBA00023154"/>
    </source>
</evidence>
<feature type="binding site" evidence="16">
    <location>
        <begin position="7"/>
        <end position="10"/>
    </location>
    <ligand>
        <name>ATP</name>
        <dbReference type="ChEBI" id="CHEBI:30616"/>
    </ligand>
</feature>
<keyword evidence="12 16" id="KW-0067">ATP-binding</keyword>
<dbReference type="CDD" id="cd04923">
    <property type="entry name" value="ACT_AK-LysC-DapG-like_2"/>
    <property type="match status" value="1"/>
</dbReference>
<dbReference type="UniPathway" id="UPA00034">
    <property type="reaction ID" value="UER00015"/>
</dbReference>
<dbReference type="CDD" id="cd04261">
    <property type="entry name" value="AAK_AKii-LysC-BS"/>
    <property type="match status" value="1"/>
</dbReference>
<dbReference type="InterPro" id="IPR054352">
    <property type="entry name" value="ACT_Aspartokinase"/>
</dbReference>
<comment type="function">
    <text evidence="1">Catalyzes the phosphorylation of the beta-carboxyl group of aspartic acid with ATP to yield 4-phospho-L-aspartate, which is involved in the branched biosynthetic pathway leading to the biosynthesis of amino acids lysine, threonine, isoleucine and methionine.</text>
</comment>
<evidence type="ECO:0000256" key="8">
    <source>
        <dbReference type="ARBA" id="ARBA00022605"/>
    </source>
</evidence>
<evidence type="ECO:0000256" key="10">
    <source>
        <dbReference type="ARBA" id="ARBA00022741"/>
    </source>
</evidence>
<dbReference type="AlphaFoldDB" id="A0A5B1LG20"/>
<keyword evidence="14" id="KW-0457">Lysine biosynthesis</keyword>
<comment type="catalytic activity">
    <reaction evidence="15 17">
        <text>L-aspartate + ATP = 4-phospho-L-aspartate + ADP</text>
        <dbReference type="Rhea" id="RHEA:23776"/>
        <dbReference type="ChEBI" id="CHEBI:29991"/>
        <dbReference type="ChEBI" id="CHEBI:30616"/>
        <dbReference type="ChEBI" id="CHEBI:57535"/>
        <dbReference type="ChEBI" id="CHEBI:456216"/>
        <dbReference type="EC" id="2.7.2.4"/>
    </reaction>
</comment>
<dbReference type="FunFam" id="3.30.2130.10:FF:000002">
    <property type="entry name" value="Aspartokinase"/>
    <property type="match status" value="1"/>
</dbReference>
<comment type="similarity">
    <text evidence="5 17">Belongs to the aspartokinase family.</text>
</comment>
<feature type="domain" description="ACT" evidence="19">
    <location>
        <begin position="271"/>
        <end position="356"/>
    </location>
</feature>
<dbReference type="SUPFAM" id="SSF53633">
    <property type="entry name" value="Carbamate kinase-like"/>
    <property type="match status" value="1"/>
</dbReference>
<evidence type="ECO:0000256" key="17">
    <source>
        <dbReference type="RuleBase" id="RU003448"/>
    </source>
</evidence>
<name>A0A5B1LG20_9ACTN</name>
<feature type="binding site" evidence="16">
    <location>
        <begin position="210"/>
        <end position="211"/>
    </location>
    <ligand>
        <name>ATP</name>
        <dbReference type="ChEBI" id="CHEBI:30616"/>
    </ligand>
</feature>
<proteinExistence type="inferred from homology"/>
<feature type="binding site" evidence="16">
    <location>
        <position position="47"/>
    </location>
    <ligand>
        <name>substrate</name>
    </ligand>
</feature>
<dbReference type="GO" id="GO:0005524">
    <property type="term" value="F:ATP binding"/>
    <property type="evidence" value="ECO:0007669"/>
    <property type="project" value="UniProtKB-KW"/>
</dbReference>
<dbReference type="InterPro" id="IPR002912">
    <property type="entry name" value="ACT_dom"/>
</dbReference>
<keyword evidence="9 17" id="KW-0808">Transferase</keyword>
<keyword evidence="13" id="KW-0220">Diaminopimelate biosynthesis</keyword>
<dbReference type="PROSITE" id="PS51671">
    <property type="entry name" value="ACT"/>
    <property type="match status" value="1"/>
</dbReference>
<evidence type="ECO:0000256" key="11">
    <source>
        <dbReference type="ARBA" id="ARBA00022777"/>
    </source>
</evidence>
<dbReference type="NCBIfam" id="NF005155">
    <property type="entry name" value="PRK06635.1-4"/>
    <property type="match status" value="1"/>
</dbReference>
<comment type="pathway">
    <text evidence="3 18">Amino-acid biosynthesis; L-methionine biosynthesis via de novo pathway; L-homoserine from L-aspartate: step 1/3.</text>
</comment>
<dbReference type="Pfam" id="PF00696">
    <property type="entry name" value="AA_kinase"/>
    <property type="match status" value="1"/>
</dbReference>
<sequence>MGIVVQKYGGSSLSDADAIKRVARRIVDAKKAGNDVVVAVSAMGDSTDELLDLAAQVSPLPPARELDMLLTAGERISMALVAMAISDLGFTAQSFTGSQAGVITDDVHGKAKILDVTPGRIRSAIDEGHIVIVAGFQGVSQQTKEITTLGRGGTDTTAVALAAALDADVCEIYTDVDGVFTADPRIVPAARKLATVTYEEMLELAASGAKVLHLRSVEYARRHNIPIHVRSSFSTLEGTIVTGSINDPAPEGSMEAPIIAGVAHDRSEAKITVVGVPDKVGEAAAIFNALAEAQINIDMIVQNVSAAATNLTDISFTLPTSDGQTAMTTLDELKARVGFESLLYDESIGKISLIGAGMRSHPGISAKFFTALAEAGVNIGMISTSEIRISVIVDQDDVDRAVQACHTAFDLDADEVEAVVYGGSGR</sequence>
<dbReference type="InterPro" id="IPR001048">
    <property type="entry name" value="Asp/Glu/Uridylate_kinase"/>
</dbReference>
<dbReference type="GO" id="GO:0005829">
    <property type="term" value="C:cytosol"/>
    <property type="evidence" value="ECO:0007669"/>
    <property type="project" value="TreeGrafter"/>
</dbReference>
<dbReference type="PANTHER" id="PTHR21499">
    <property type="entry name" value="ASPARTATE KINASE"/>
    <property type="match status" value="1"/>
</dbReference>
<keyword evidence="8 18" id="KW-0028">Amino-acid biosynthesis</keyword>
<dbReference type="PROSITE" id="PS00324">
    <property type="entry name" value="ASPARTOKINASE"/>
    <property type="match status" value="1"/>
</dbReference>
<dbReference type="InterPro" id="IPR036393">
    <property type="entry name" value="AceGlu_kinase-like_sf"/>
</dbReference>
<dbReference type="InterPro" id="IPR018042">
    <property type="entry name" value="Aspartate_kinase_CS"/>
</dbReference>
<protein>
    <recommendedName>
        <fullName evidence="7 17">Aspartokinase</fullName>
        <ecNumber evidence="6 17">2.7.2.4</ecNumber>
    </recommendedName>
</protein>
<organism evidence="20 21">
    <name type="scientific">Nocardioides humilatus</name>
    <dbReference type="NCBI Taxonomy" id="2607660"/>
    <lineage>
        <taxon>Bacteria</taxon>
        <taxon>Bacillati</taxon>
        <taxon>Actinomycetota</taxon>
        <taxon>Actinomycetes</taxon>
        <taxon>Propionibacteriales</taxon>
        <taxon>Nocardioidaceae</taxon>
        <taxon>Nocardioides</taxon>
    </lineage>
</organism>
<dbReference type="InterPro" id="IPR045865">
    <property type="entry name" value="ACT-like_dom_sf"/>
</dbReference>
<keyword evidence="11 17" id="KW-0418">Kinase</keyword>
<dbReference type="Gene3D" id="3.30.2130.10">
    <property type="entry name" value="VC0802-like"/>
    <property type="match status" value="1"/>
</dbReference>
<dbReference type="RefSeq" id="WP_149728958.1">
    <property type="nucleotide sequence ID" value="NZ_VUJV01000003.1"/>
</dbReference>
<dbReference type="EMBL" id="VUJV01000003">
    <property type="protein sequence ID" value="KAA1419615.1"/>
    <property type="molecule type" value="Genomic_DNA"/>
</dbReference>
<dbReference type="GO" id="GO:0019877">
    <property type="term" value="P:diaminopimelate biosynthetic process"/>
    <property type="evidence" value="ECO:0007669"/>
    <property type="project" value="UniProtKB-KW"/>
</dbReference>
<dbReference type="CDD" id="cd04913">
    <property type="entry name" value="ACT_AKii-LysC-BS-like_1"/>
    <property type="match status" value="1"/>
</dbReference>
<dbReference type="Proteomes" id="UP000325003">
    <property type="component" value="Unassembled WGS sequence"/>
</dbReference>
<evidence type="ECO:0000259" key="19">
    <source>
        <dbReference type="PROSITE" id="PS51671"/>
    </source>
</evidence>
<reference evidence="20 21" key="2">
    <citation type="submission" date="2019-09" db="EMBL/GenBank/DDBJ databases">
        <authorList>
            <person name="Jin C."/>
        </authorList>
    </citation>
    <scope>NUCLEOTIDE SEQUENCE [LARGE SCALE GENOMIC DNA]</scope>
    <source>
        <strain evidence="20 21">BN130099</strain>
    </source>
</reference>
<evidence type="ECO:0000313" key="20">
    <source>
        <dbReference type="EMBL" id="KAA1419615.1"/>
    </source>
</evidence>
<dbReference type="EC" id="2.7.2.4" evidence="6 17"/>
<keyword evidence="10 16" id="KW-0547">Nucleotide-binding</keyword>
<comment type="pathway">
    <text evidence="4 18">Amino-acid biosynthesis; L-threonine biosynthesis; L-threonine from L-aspartate: step 1/5.</text>
</comment>
<evidence type="ECO:0000256" key="3">
    <source>
        <dbReference type="ARBA" id="ARBA00004986"/>
    </source>
</evidence>
<evidence type="ECO:0000256" key="12">
    <source>
        <dbReference type="ARBA" id="ARBA00022840"/>
    </source>
</evidence>
<evidence type="ECO:0000256" key="15">
    <source>
        <dbReference type="ARBA" id="ARBA00047872"/>
    </source>
</evidence>
<accession>A0A5B1LG20</accession>
<dbReference type="NCBIfam" id="TIGR00656">
    <property type="entry name" value="asp_kin_monofn"/>
    <property type="match status" value="1"/>
</dbReference>
<keyword evidence="21" id="KW-1185">Reference proteome</keyword>
<dbReference type="GO" id="GO:0004072">
    <property type="term" value="F:aspartate kinase activity"/>
    <property type="evidence" value="ECO:0007669"/>
    <property type="project" value="UniProtKB-EC"/>
</dbReference>
<dbReference type="PIRSF" id="PIRSF000726">
    <property type="entry name" value="Asp_kin"/>
    <property type="match status" value="1"/>
</dbReference>
<reference evidence="20 21" key="1">
    <citation type="submission" date="2019-09" db="EMBL/GenBank/DDBJ databases">
        <title>Nocardioides panacisoli sp. nov., isolated from the soil of a ginseng field.</title>
        <authorList>
            <person name="Cho C."/>
        </authorList>
    </citation>
    <scope>NUCLEOTIDE SEQUENCE [LARGE SCALE GENOMIC DNA]</scope>
    <source>
        <strain evidence="20 21">BN130099</strain>
    </source>
</reference>
<dbReference type="InterPro" id="IPR005260">
    <property type="entry name" value="Asp_kin_monofn"/>
</dbReference>
<feature type="binding site" evidence="16">
    <location>
        <begin position="174"/>
        <end position="175"/>
    </location>
    <ligand>
        <name>ATP</name>
        <dbReference type="ChEBI" id="CHEBI:30616"/>
    </ligand>
</feature>
<feature type="binding site" evidence="16">
    <location>
        <position position="185"/>
    </location>
    <ligand>
        <name>ATP</name>
        <dbReference type="ChEBI" id="CHEBI:30616"/>
    </ligand>
</feature>
<evidence type="ECO:0000256" key="18">
    <source>
        <dbReference type="RuleBase" id="RU004249"/>
    </source>
</evidence>
<evidence type="ECO:0000256" key="2">
    <source>
        <dbReference type="ARBA" id="ARBA00004766"/>
    </source>
</evidence>
<dbReference type="InterPro" id="IPR041740">
    <property type="entry name" value="AKii-LysC-BS"/>
</dbReference>
<dbReference type="UniPathway" id="UPA00050">
    <property type="reaction ID" value="UER00461"/>
</dbReference>
<comment type="pathway">
    <text evidence="2 18">Amino-acid biosynthesis; L-lysine biosynthesis via DAP pathway; (S)-tetrahydrodipicolinate from L-aspartate: step 1/4.</text>
</comment>
<dbReference type="InterPro" id="IPR001341">
    <property type="entry name" value="Asp_kinase"/>
</dbReference>
<comment type="caution">
    <text evidence="20">The sequence shown here is derived from an EMBL/GenBank/DDBJ whole genome shotgun (WGS) entry which is preliminary data.</text>
</comment>
<dbReference type="Pfam" id="PF22468">
    <property type="entry name" value="ACT_9"/>
    <property type="match status" value="2"/>
</dbReference>
<dbReference type="UniPathway" id="UPA00051">
    <property type="reaction ID" value="UER00462"/>
</dbReference>
<evidence type="ECO:0000256" key="16">
    <source>
        <dbReference type="PIRSR" id="PIRSR000726-1"/>
    </source>
</evidence>
<evidence type="ECO:0000256" key="5">
    <source>
        <dbReference type="ARBA" id="ARBA00010122"/>
    </source>
</evidence>
<evidence type="ECO:0000256" key="4">
    <source>
        <dbReference type="ARBA" id="ARBA00005139"/>
    </source>
</evidence>
<dbReference type="FunFam" id="3.40.1160.10:FF:000002">
    <property type="entry name" value="Aspartokinase"/>
    <property type="match status" value="1"/>
</dbReference>
<evidence type="ECO:0000256" key="1">
    <source>
        <dbReference type="ARBA" id="ARBA00002843"/>
    </source>
</evidence>